<dbReference type="PANTHER" id="PTHR43300:SF7">
    <property type="entry name" value="UDP-N-ACETYLBACILLOSAMINE N-ACETYLTRANSFERASE"/>
    <property type="match status" value="1"/>
</dbReference>
<dbReference type="Pfam" id="PF17836">
    <property type="entry name" value="PglD_N"/>
    <property type="match status" value="1"/>
</dbReference>
<dbReference type="RefSeq" id="WP_062127906.1">
    <property type="nucleotide sequence ID" value="NZ_BAZW01000056.1"/>
</dbReference>
<feature type="domain" description="PglD N-terminal" evidence="4">
    <location>
        <begin position="3"/>
        <end position="83"/>
    </location>
</feature>
<protein>
    <submittedName>
        <fullName evidence="5">4-amino-6-deoxy-N-acetyl-D-hexosaminyl-acetyltrasferase</fullName>
    </submittedName>
</protein>
<comment type="caution">
    <text evidence="5">The sequence shown here is derived from an EMBL/GenBank/DDBJ whole genome shotgun (WGS) entry which is preliminary data.</text>
</comment>
<reference evidence="5 6" key="1">
    <citation type="journal article" date="2015" name="Microbes Environ.">
        <title>Distribution and evolution of nitrogen fixation genes in the phylum bacteroidetes.</title>
        <authorList>
            <person name="Inoue J."/>
            <person name="Oshima K."/>
            <person name="Suda W."/>
            <person name="Sakamoto M."/>
            <person name="Iino T."/>
            <person name="Noda S."/>
            <person name="Hongoh Y."/>
            <person name="Hattori M."/>
            <person name="Ohkuma M."/>
        </authorList>
    </citation>
    <scope>NUCLEOTIDE SEQUENCE [LARGE SCALE GENOMIC DNA]</scope>
    <source>
        <strain evidence="5">JCM 15548</strain>
    </source>
</reference>
<dbReference type="EMBL" id="BAZW01000056">
    <property type="protein sequence ID" value="GAO31664.1"/>
    <property type="molecule type" value="Genomic_DNA"/>
</dbReference>
<evidence type="ECO:0000256" key="1">
    <source>
        <dbReference type="ARBA" id="ARBA00007274"/>
    </source>
</evidence>
<organism evidence="5 6">
    <name type="scientific">Geofilum rubicundum JCM 15548</name>
    <dbReference type="NCBI Taxonomy" id="1236989"/>
    <lineage>
        <taxon>Bacteria</taxon>
        <taxon>Pseudomonadati</taxon>
        <taxon>Bacteroidota</taxon>
        <taxon>Bacteroidia</taxon>
        <taxon>Marinilabiliales</taxon>
        <taxon>Marinilabiliaceae</taxon>
        <taxon>Geofilum</taxon>
    </lineage>
</organism>
<name>A0A0E9M2B8_9BACT</name>
<feature type="site" description="Increases basicity of active site His" evidence="2">
    <location>
        <position position="142"/>
    </location>
</feature>
<dbReference type="InterPro" id="IPR020019">
    <property type="entry name" value="AcTrfase_PglD-like"/>
</dbReference>
<dbReference type="InterPro" id="IPR011004">
    <property type="entry name" value="Trimer_LpxA-like_sf"/>
</dbReference>
<gene>
    <name evidence="5" type="ORF">JCM15548_14051</name>
</gene>
<evidence type="ECO:0000313" key="6">
    <source>
        <dbReference type="Proteomes" id="UP000032900"/>
    </source>
</evidence>
<evidence type="ECO:0000259" key="4">
    <source>
        <dbReference type="Pfam" id="PF17836"/>
    </source>
</evidence>
<dbReference type="STRING" id="1236989.JCM15548_14051"/>
<evidence type="ECO:0000313" key="5">
    <source>
        <dbReference type="EMBL" id="GAO31664.1"/>
    </source>
</evidence>
<dbReference type="CDD" id="cd03360">
    <property type="entry name" value="LbH_AT_putative"/>
    <property type="match status" value="1"/>
</dbReference>
<sequence>MKNVIIIGAGGHGAELDEYIQFSQKCSGIKTLKVVGFLDDNPANYASYHFSAPLMGGVREHKVVPDGFYIIGIANLAYRRFFVELFLSQGARFLTFVHSTAYVSESATIGQGSIIGPYVNVGPNAQVGNFTLINSRCSLGHDTVIGDFDFISPNVCFSGFSSVGNDNLFGINSSTIPHIRVGNRNKIAAGMVLDHHVPDDSVVFYRFKEKVIAMPAESHNKQIS</sequence>
<comment type="similarity">
    <text evidence="1">Belongs to the transferase hexapeptide repeat family.</text>
</comment>
<accession>A0A0E9M2B8</accession>
<dbReference type="Gene3D" id="3.40.50.20">
    <property type="match status" value="1"/>
</dbReference>
<dbReference type="AlphaFoldDB" id="A0A0E9M2B8"/>
<proteinExistence type="inferred from homology"/>
<dbReference type="InterPro" id="IPR041561">
    <property type="entry name" value="PglD_N"/>
</dbReference>
<dbReference type="InterPro" id="IPR050179">
    <property type="entry name" value="Trans_hexapeptide_repeat"/>
</dbReference>
<dbReference type="OrthoDB" id="708224at2"/>
<dbReference type="SUPFAM" id="SSF51161">
    <property type="entry name" value="Trimeric LpxA-like enzymes"/>
    <property type="match status" value="1"/>
</dbReference>
<feature type="active site" description="Proton acceptor" evidence="2">
    <location>
        <position position="141"/>
    </location>
</feature>
<evidence type="ECO:0000256" key="2">
    <source>
        <dbReference type="PIRSR" id="PIRSR620019-1"/>
    </source>
</evidence>
<dbReference type="PANTHER" id="PTHR43300">
    <property type="entry name" value="ACETYLTRANSFERASE"/>
    <property type="match status" value="1"/>
</dbReference>
<dbReference type="Gene3D" id="2.160.10.10">
    <property type="entry name" value="Hexapeptide repeat proteins"/>
    <property type="match status" value="1"/>
</dbReference>
<dbReference type="Proteomes" id="UP000032900">
    <property type="component" value="Unassembled WGS sequence"/>
</dbReference>
<feature type="binding site" evidence="3">
    <location>
        <position position="171"/>
    </location>
    <ligand>
        <name>acetyl-CoA</name>
        <dbReference type="ChEBI" id="CHEBI:57288"/>
    </ligand>
</feature>
<keyword evidence="6" id="KW-1185">Reference proteome</keyword>
<evidence type="ECO:0000256" key="3">
    <source>
        <dbReference type="PIRSR" id="PIRSR620019-2"/>
    </source>
</evidence>